<evidence type="ECO:0000256" key="2">
    <source>
        <dbReference type="ARBA" id="ARBA00005709"/>
    </source>
</evidence>
<evidence type="ECO:0000259" key="6">
    <source>
        <dbReference type="Pfam" id="PF00669"/>
    </source>
</evidence>
<evidence type="ECO:0000256" key="4">
    <source>
        <dbReference type="ARBA" id="ARBA00023143"/>
    </source>
</evidence>
<evidence type="ECO:0000256" key="3">
    <source>
        <dbReference type="ARBA" id="ARBA00022525"/>
    </source>
</evidence>
<dbReference type="Gene3D" id="2.30.220.10">
    <property type="entry name" value="f41 fragment of flagellin, C-terminal domain"/>
    <property type="match status" value="1"/>
</dbReference>
<dbReference type="Gene3D" id="1.20.1330.10">
    <property type="entry name" value="f41 fragment of flagellin, N-terminal domain"/>
    <property type="match status" value="1"/>
</dbReference>
<dbReference type="EMBL" id="CP001918">
    <property type="protein sequence ID" value="ADF62818.1"/>
    <property type="molecule type" value="Genomic_DNA"/>
</dbReference>
<dbReference type="InterPro" id="IPR001492">
    <property type="entry name" value="Flagellin"/>
</dbReference>
<dbReference type="Proteomes" id="UP000002363">
    <property type="component" value="Chromosome"/>
</dbReference>
<organism evidence="8 9">
    <name type="scientific">Enterobacter cloacae subsp. cloacae (strain ATCC 13047 / DSM 30054 / NBRC 13535 / NCTC 10005 / WDCM 00083 / NCDC 279-56)</name>
    <dbReference type="NCBI Taxonomy" id="716541"/>
    <lineage>
        <taxon>Bacteria</taxon>
        <taxon>Pseudomonadati</taxon>
        <taxon>Pseudomonadota</taxon>
        <taxon>Gammaproteobacteria</taxon>
        <taxon>Enterobacterales</taxon>
        <taxon>Enterobacteriaceae</taxon>
        <taxon>Enterobacter</taxon>
        <taxon>Enterobacter cloacae complex</taxon>
    </lineage>
</organism>
<sequence length="504" mass="53323">MAQVINTNALSLMAQNNLNKSQTQLGTAIQRLSSGMRINSAKDDAAGLAISNRFTSSIRGMTQAARNANDGISLAQTTEGALEEVTENMQRIRELTVQAKNGTNSASDLDSIKKEITTRLEEIGRVAETTNFNGVKVFDGSKEKITIQIGDKDEDTIDIKLSKLDMETLGLDKFMDDFADIGITVNGAGTASSQYDKAATKAVAGTTMIDVGQAAGGWKYVTGDATTLKNTIKAADANDVEVYTLDDKVFAYDKTKKKMFELDVSKMSFSQDGTNSWAKLDAAPEAAATEVTDPADVDMLLNGPSKLTNPVKLNLGDTIKAADNADVVLDETQLNAIANSAFGQDAEAAGMQLFSVTEGAATKVFAYGKNAAGDTIVTEVEFATGGATPGGLNTPAARPADVEFIRKEAGDSLADGLLAKLDEALTTVADFRADLGAVQNRFSSIIANLNTNIINTTEARSRIQDADFSVEVSAMSRANILQQAGVSVLAQANQVPQNVLSLLR</sequence>
<evidence type="ECO:0000313" key="9">
    <source>
        <dbReference type="Proteomes" id="UP000002363"/>
    </source>
</evidence>
<protein>
    <recommendedName>
        <fullName evidence="5">Flagellin</fullName>
    </recommendedName>
</protein>
<accession>A0A0H3CLQ7</accession>
<dbReference type="InterPro" id="IPR046358">
    <property type="entry name" value="Flagellin_C"/>
</dbReference>
<evidence type="ECO:0000259" key="7">
    <source>
        <dbReference type="Pfam" id="PF00700"/>
    </source>
</evidence>
<dbReference type="InterPro" id="IPR042187">
    <property type="entry name" value="Flagellin_C_sub2"/>
</dbReference>
<dbReference type="eggNOG" id="COG1344">
    <property type="taxonomic scope" value="Bacteria"/>
</dbReference>
<keyword evidence="3 5" id="KW-0964">Secreted</keyword>
<keyword evidence="8" id="KW-0966">Cell projection</keyword>
<dbReference type="SUPFAM" id="SSF64518">
    <property type="entry name" value="Phase 1 flagellin"/>
    <property type="match status" value="1"/>
</dbReference>
<keyword evidence="8" id="KW-0969">Cilium</keyword>
<dbReference type="RefSeq" id="WP_013097790.1">
    <property type="nucleotide sequence ID" value="NC_014121.1"/>
</dbReference>
<dbReference type="Gene3D" id="2.170.280.10">
    <property type="entry name" value="f41 fragment of flagellin, middle domain"/>
    <property type="match status" value="1"/>
</dbReference>
<dbReference type="KEGG" id="enc:ECL_03284"/>
<dbReference type="PRINTS" id="PR00207">
    <property type="entry name" value="FLAGELLIN"/>
</dbReference>
<keyword evidence="8" id="KW-0282">Flagellum</keyword>
<dbReference type="GO" id="GO:0005576">
    <property type="term" value="C:extracellular region"/>
    <property type="evidence" value="ECO:0007669"/>
    <property type="project" value="UniProtKB-SubCell"/>
</dbReference>
<dbReference type="InterPro" id="IPR001029">
    <property type="entry name" value="Flagellin_N"/>
</dbReference>
<dbReference type="PANTHER" id="PTHR42792">
    <property type="entry name" value="FLAGELLIN"/>
    <property type="match status" value="1"/>
</dbReference>
<comment type="function">
    <text evidence="1 5">Flagellin is the subunit protein which polymerizes to form the filaments of bacterial flagella.</text>
</comment>
<dbReference type="Pfam" id="PF00669">
    <property type="entry name" value="Flagellin_N"/>
    <property type="match status" value="1"/>
</dbReference>
<dbReference type="Gene3D" id="6.10.10.10">
    <property type="entry name" value="Flagellar export chaperone, C-terminal domain"/>
    <property type="match status" value="1"/>
</dbReference>
<dbReference type="PATRIC" id="fig|716541.4.peg.3447"/>
<gene>
    <name evidence="8" type="primary">fliC</name>
    <name evidence="8" type="ordered locus">ECL_03284</name>
</gene>
<proteinExistence type="inferred from homology"/>
<dbReference type="AlphaFoldDB" id="A0A0H3CLQ7"/>
<evidence type="ECO:0000256" key="5">
    <source>
        <dbReference type="RuleBase" id="RU362073"/>
    </source>
</evidence>
<comment type="subcellular location">
    <subcellularLocation>
        <location evidence="5">Secreted</location>
    </subcellularLocation>
    <subcellularLocation>
        <location evidence="5">Bacterial flagellum</location>
    </subcellularLocation>
</comment>
<reference evidence="8 9" key="1">
    <citation type="journal article" date="2010" name="J. Bacteriol.">
        <title>Complete genome sequence of Enterobacter cloacae subsp. cloacae type strain ATCC 13047.</title>
        <authorList>
            <person name="Ren Y."/>
            <person name="Ren Y."/>
            <person name="Zhou Z."/>
            <person name="Guo X."/>
            <person name="Li Y."/>
            <person name="Feng L."/>
            <person name="Wang L."/>
        </authorList>
    </citation>
    <scope>NUCLEOTIDE SEQUENCE [LARGE SCALE GENOMIC DNA]</scope>
    <source>
        <strain evidence="9">ATCC 13047 / DSM 30054 / NBRC 13535 / NCTC 10005 / WDCM 00083 / NCDC 279-56</strain>
    </source>
</reference>
<name>A0A0H3CLQ7_ENTCC</name>
<dbReference type="STRING" id="716541.ECL_03284"/>
<dbReference type="GO" id="GO:0005198">
    <property type="term" value="F:structural molecule activity"/>
    <property type="evidence" value="ECO:0007669"/>
    <property type="project" value="UniProtKB-UniRule"/>
</dbReference>
<dbReference type="EnsemblBacteria" id="ADF62818">
    <property type="protein sequence ID" value="ADF62818"/>
    <property type="gene ID" value="ECL_03284"/>
</dbReference>
<dbReference type="HOGENOM" id="CLU_011142_7_2_6"/>
<keyword evidence="9" id="KW-1185">Reference proteome</keyword>
<comment type="similarity">
    <text evidence="2 5">Belongs to the bacterial flagellin family.</text>
</comment>
<feature type="domain" description="Flagellin C-terminal" evidence="7">
    <location>
        <begin position="419"/>
        <end position="503"/>
    </location>
</feature>
<dbReference type="GO" id="GO:0009288">
    <property type="term" value="C:bacterial-type flagellum"/>
    <property type="evidence" value="ECO:0007669"/>
    <property type="project" value="UniProtKB-SubCell"/>
</dbReference>
<feature type="domain" description="Flagellin N-terminal" evidence="6">
    <location>
        <begin position="5"/>
        <end position="142"/>
    </location>
</feature>
<dbReference type="OrthoDB" id="9796789at2"/>
<dbReference type="PANTHER" id="PTHR42792:SF2">
    <property type="entry name" value="FLAGELLIN"/>
    <property type="match status" value="1"/>
</dbReference>
<evidence type="ECO:0000313" key="8">
    <source>
        <dbReference type="EMBL" id="ADF62818.1"/>
    </source>
</evidence>
<evidence type="ECO:0000256" key="1">
    <source>
        <dbReference type="ARBA" id="ARBA00002270"/>
    </source>
</evidence>
<dbReference type="Pfam" id="PF00700">
    <property type="entry name" value="Flagellin_C"/>
    <property type="match status" value="1"/>
</dbReference>
<dbReference type="Gene3D" id="6.10.280.190">
    <property type="match status" value="1"/>
</dbReference>
<keyword evidence="4 5" id="KW-0975">Bacterial flagellum</keyword>